<reference evidence="2" key="1">
    <citation type="submission" date="2020-11" db="EMBL/GenBank/DDBJ databases">
        <authorList>
            <person name="Tran Van P."/>
        </authorList>
    </citation>
    <scope>NUCLEOTIDE SEQUENCE</scope>
</reference>
<name>A0A7R9GAY5_9CRUS</name>
<protein>
    <submittedName>
        <fullName evidence="2">Uncharacterized protein</fullName>
    </submittedName>
</protein>
<dbReference type="Proteomes" id="UP000678499">
    <property type="component" value="Unassembled WGS sequence"/>
</dbReference>
<dbReference type="EMBL" id="CAJPEX010000235">
    <property type="protein sequence ID" value="CAG0914480.1"/>
    <property type="molecule type" value="Genomic_DNA"/>
</dbReference>
<gene>
    <name evidence="2" type="ORF">NMOB1V02_LOCUS2169</name>
</gene>
<keyword evidence="1" id="KW-0472">Membrane</keyword>
<organism evidence="2">
    <name type="scientific">Notodromas monacha</name>
    <dbReference type="NCBI Taxonomy" id="399045"/>
    <lineage>
        <taxon>Eukaryota</taxon>
        <taxon>Metazoa</taxon>
        <taxon>Ecdysozoa</taxon>
        <taxon>Arthropoda</taxon>
        <taxon>Crustacea</taxon>
        <taxon>Oligostraca</taxon>
        <taxon>Ostracoda</taxon>
        <taxon>Podocopa</taxon>
        <taxon>Podocopida</taxon>
        <taxon>Cypridocopina</taxon>
        <taxon>Cypridoidea</taxon>
        <taxon>Cyprididae</taxon>
        <taxon>Notodromas</taxon>
    </lineage>
</organism>
<feature type="transmembrane region" description="Helical" evidence="1">
    <location>
        <begin position="71"/>
        <end position="92"/>
    </location>
</feature>
<feature type="transmembrane region" description="Helical" evidence="1">
    <location>
        <begin position="6"/>
        <end position="25"/>
    </location>
</feature>
<evidence type="ECO:0000256" key="1">
    <source>
        <dbReference type="SAM" id="Phobius"/>
    </source>
</evidence>
<feature type="transmembrane region" description="Helical" evidence="1">
    <location>
        <begin position="37"/>
        <end position="59"/>
    </location>
</feature>
<proteinExistence type="predicted"/>
<keyword evidence="1" id="KW-1133">Transmembrane helix</keyword>
<accession>A0A7R9GAY5</accession>
<keyword evidence="3" id="KW-1185">Reference proteome</keyword>
<dbReference type="EMBL" id="OA882272">
    <property type="protein sequence ID" value="CAD7274328.1"/>
    <property type="molecule type" value="Genomic_DNA"/>
</dbReference>
<evidence type="ECO:0000313" key="2">
    <source>
        <dbReference type="EMBL" id="CAD7274328.1"/>
    </source>
</evidence>
<keyword evidence="1" id="KW-0812">Transmembrane</keyword>
<evidence type="ECO:0000313" key="3">
    <source>
        <dbReference type="Proteomes" id="UP000678499"/>
    </source>
</evidence>
<sequence length="118" mass="13857">MNTFGIWTSLVEALIAYVLMKRLGADKEGKFQWRMRPFAIFWYAGVVFCAFCNFFTAIYWGERTAEKTRGFFRSLCFLVSEVAFAFLVAQFLMDYGYYSLFRVALLSMKMKANRPQKI</sequence>
<dbReference type="AlphaFoldDB" id="A0A7R9GAY5"/>